<proteinExistence type="predicted"/>
<name>A0A521BYB0_SACCC</name>
<sequence length="67" mass="8075">MYLQYYNIHLQLILLVLQRKIIHLHNDINYRCYKHLIICLSNLYLTGLINSLNLFRKAKRDLIGSMN</sequence>
<protein>
    <submittedName>
        <fullName evidence="2">Uncharacterized protein</fullName>
    </submittedName>
</protein>
<evidence type="ECO:0000313" key="3">
    <source>
        <dbReference type="Proteomes" id="UP000319040"/>
    </source>
</evidence>
<evidence type="ECO:0000313" key="2">
    <source>
        <dbReference type="EMBL" id="SMO52134.1"/>
    </source>
</evidence>
<keyword evidence="1" id="KW-1133">Transmembrane helix</keyword>
<dbReference type="EMBL" id="FXTB01000002">
    <property type="protein sequence ID" value="SMO52134.1"/>
    <property type="molecule type" value="Genomic_DNA"/>
</dbReference>
<dbReference type="Proteomes" id="UP000319040">
    <property type="component" value="Unassembled WGS sequence"/>
</dbReference>
<dbReference type="AlphaFoldDB" id="A0A521BYB0"/>
<gene>
    <name evidence="2" type="ORF">SAMN06265379_102203</name>
</gene>
<organism evidence="2 3">
    <name type="scientific">Saccharicrinis carchari</name>
    <dbReference type="NCBI Taxonomy" id="1168039"/>
    <lineage>
        <taxon>Bacteria</taxon>
        <taxon>Pseudomonadati</taxon>
        <taxon>Bacteroidota</taxon>
        <taxon>Bacteroidia</taxon>
        <taxon>Marinilabiliales</taxon>
        <taxon>Marinilabiliaceae</taxon>
        <taxon>Saccharicrinis</taxon>
    </lineage>
</organism>
<reference evidence="2 3" key="1">
    <citation type="submission" date="2017-05" db="EMBL/GenBank/DDBJ databases">
        <authorList>
            <person name="Varghese N."/>
            <person name="Submissions S."/>
        </authorList>
    </citation>
    <scope>NUCLEOTIDE SEQUENCE [LARGE SCALE GENOMIC DNA]</scope>
    <source>
        <strain evidence="2 3">DSM 27040</strain>
    </source>
</reference>
<feature type="transmembrane region" description="Helical" evidence="1">
    <location>
        <begin position="35"/>
        <end position="55"/>
    </location>
</feature>
<evidence type="ECO:0000256" key="1">
    <source>
        <dbReference type="SAM" id="Phobius"/>
    </source>
</evidence>
<accession>A0A521BYB0</accession>
<keyword evidence="1" id="KW-0472">Membrane</keyword>
<keyword evidence="1" id="KW-0812">Transmembrane</keyword>
<keyword evidence="3" id="KW-1185">Reference proteome</keyword>